<evidence type="ECO:0000313" key="3">
    <source>
        <dbReference type="Proteomes" id="UP000257014"/>
    </source>
</evidence>
<proteinExistence type="predicted"/>
<dbReference type="Proteomes" id="UP000257014">
    <property type="component" value="Unassembled WGS sequence"/>
</dbReference>
<accession>A0A3E0K7A8</accession>
<comment type="caution">
    <text evidence="2">The sequence shown here is derived from an EMBL/GenBank/DDBJ whole genome shotgun (WGS) entry which is preliminary data.</text>
</comment>
<organism evidence="2 3">
    <name type="scientific">Caldibacillus debilis</name>
    <dbReference type="NCBI Taxonomy" id="301148"/>
    <lineage>
        <taxon>Bacteria</taxon>
        <taxon>Bacillati</taxon>
        <taxon>Bacillota</taxon>
        <taxon>Bacilli</taxon>
        <taxon>Bacillales</taxon>
        <taxon>Bacillaceae</taxon>
        <taxon>Caldibacillus</taxon>
    </lineage>
</organism>
<feature type="region of interest" description="Disordered" evidence="1">
    <location>
        <begin position="1"/>
        <end position="26"/>
    </location>
</feature>
<dbReference type="AlphaFoldDB" id="A0A3E0K7A8"/>
<evidence type="ECO:0000256" key="1">
    <source>
        <dbReference type="SAM" id="MobiDB-lite"/>
    </source>
</evidence>
<protein>
    <submittedName>
        <fullName evidence="2">Uncharacterized protein</fullName>
    </submittedName>
</protein>
<sequence>MKRLPVPFFGLDHPPRKGRTSGLPELSGRRPLIIAFKMPDPDKAIGLSAEKRPDGRHIAPDPDKVIVLSDRLRPRSVRERENRRSPEILPT</sequence>
<evidence type="ECO:0000313" key="2">
    <source>
        <dbReference type="EMBL" id="REJ30635.1"/>
    </source>
</evidence>
<name>A0A3E0K7A8_9BACI</name>
<reference evidence="2 3" key="1">
    <citation type="submission" date="2018-03" db="EMBL/GenBank/DDBJ databases">
        <authorList>
            <person name="Keele B.F."/>
        </authorList>
    </citation>
    <scope>NUCLEOTIDE SEQUENCE [LARGE SCALE GENOMIC DNA]</scope>
    <source>
        <strain evidence="2">ZCTH4_d</strain>
    </source>
</reference>
<gene>
    <name evidence="2" type="ORF">C6P37_02705</name>
</gene>
<dbReference type="EMBL" id="QEWE01000009">
    <property type="protein sequence ID" value="REJ30635.1"/>
    <property type="molecule type" value="Genomic_DNA"/>
</dbReference>